<protein>
    <submittedName>
        <fullName evidence="2">Uncharacterized protein</fullName>
    </submittedName>
</protein>
<keyword evidence="1" id="KW-0732">Signal</keyword>
<dbReference type="OrthoDB" id="7874626at2"/>
<reference evidence="2 3" key="1">
    <citation type="submission" date="2017-01" db="EMBL/GenBank/DDBJ databases">
        <title>Complete genome of Tateyamaria omphalii DOK1-4 isolated from seawater in Dokdo.</title>
        <authorList>
            <person name="Kim J.H."/>
            <person name="Chi W.-J."/>
        </authorList>
    </citation>
    <scope>NUCLEOTIDE SEQUENCE [LARGE SCALE GENOMIC DNA]</scope>
    <source>
        <strain evidence="2 3">DOK1-4</strain>
    </source>
</reference>
<dbReference type="AlphaFoldDB" id="A0A1P8MS57"/>
<proteinExistence type="predicted"/>
<dbReference type="RefSeq" id="WP_076626784.1">
    <property type="nucleotide sequence ID" value="NZ_CP019312.1"/>
</dbReference>
<sequence>MRKHVLPPLTIFAAIWLPSLAAAQEGQLDFAKLAAGLNLTEEQVQNCIPADAVPGQRLSRAQRGTVMDCFKAANPALTNGDIRNAMMALRP</sequence>
<keyword evidence="3" id="KW-1185">Reference proteome</keyword>
<evidence type="ECO:0000313" key="2">
    <source>
        <dbReference type="EMBL" id="APX10917.1"/>
    </source>
</evidence>
<name>A0A1P8MS57_9RHOB</name>
<organism evidence="2 3">
    <name type="scientific">Tateyamaria omphalii</name>
    <dbReference type="NCBI Taxonomy" id="299262"/>
    <lineage>
        <taxon>Bacteria</taxon>
        <taxon>Pseudomonadati</taxon>
        <taxon>Pseudomonadota</taxon>
        <taxon>Alphaproteobacteria</taxon>
        <taxon>Rhodobacterales</taxon>
        <taxon>Roseobacteraceae</taxon>
        <taxon>Tateyamaria</taxon>
    </lineage>
</organism>
<dbReference type="EMBL" id="CP019312">
    <property type="protein sequence ID" value="APX10917.1"/>
    <property type="molecule type" value="Genomic_DNA"/>
</dbReference>
<accession>A0A1P8MS57</accession>
<feature type="chain" id="PRO_5012546421" evidence="1">
    <location>
        <begin position="24"/>
        <end position="91"/>
    </location>
</feature>
<gene>
    <name evidence="2" type="ORF">BWR18_03835</name>
</gene>
<feature type="signal peptide" evidence="1">
    <location>
        <begin position="1"/>
        <end position="23"/>
    </location>
</feature>
<dbReference type="STRING" id="299262.BWR18_03835"/>
<dbReference type="KEGG" id="tom:BWR18_03835"/>
<dbReference type="Proteomes" id="UP000186336">
    <property type="component" value="Chromosome"/>
</dbReference>
<evidence type="ECO:0000313" key="3">
    <source>
        <dbReference type="Proteomes" id="UP000186336"/>
    </source>
</evidence>
<evidence type="ECO:0000256" key="1">
    <source>
        <dbReference type="SAM" id="SignalP"/>
    </source>
</evidence>